<feature type="binding site" evidence="4">
    <location>
        <position position="149"/>
    </location>
    <ligand>
        <name>S-adenosyl-L-methionine</name>
        <dbReference type="ChEBI" id="CHEBI:59789"/>
    </ligand>
</feature>
<proteinExistence type="inferred from homology"/>
<dbReference type="AlphaFoldDB" id="A0A0F7STB2"/>
<evidence type="ECO:0000256" key="3">
    <source>
        <dbReference type="ARBA" id="ARBA00022691"/>
    </source>
</evidence>
<dbReference type="InterPro" id="IPR029063">
    <property type="entry name" value="SAM-dependent_MTases_sf"/>
</dbReference>
<keyword evidence="3 4" id="KW-0949">S-adenosyl-L-methionine</keyword>
<sequence>MPKIVKKRKAPITAAITASSTALPARNTPAGSSAHATRTLIRKFHVLLKRQAQLNLKVASSQTASSSTGVLKGKGRESDGIGALRSELKEIEQEMEDLGGLEWYQRASALGQSKERGGDSSHVLVGWLKELKANEGYSKSKPFRVLEIGALEPDNFGPHPWIHNTPLDLHSRHPAIEQQDFMDRPAPTNPDGLFDVVSCSLVLNFVPEPKGRGNMLLHTRSFLHPPSPSSPASYLFLVLPAPCVFNSRYMTSSHLIGLMKSIGYDLVRERAKNEKGVGYWLWKTGAADGGVGGWEKKTLLAGDKGGRNNFSVLL</sequence>
<reference evidence="5" key="1">
    <citation type="submission" date="2014-08" db="EMBL/GenBank/DDBJ databases">
        <authorList>
            <person name="Sharma Rahul"/>
            <person name="Thines Marco"/>
        </authorList>
    </citation>
    <scope>NUCLEOTIDE SEQUENCE</scope>
</reference>
<evidence type="ECO:0000256" key="4">
    <source>
        <dbReference type="HAMAP-Rule" id="MF_03044"/>
    </source>
</evidence>
<comment type="similarity">
    <text evidence="4">Belongs to the BMT2 family.</text>
</comment>
<dbReference type="GO" id="GO:0005730">
    <property type="term" value="C:nucleolus"/>
    <property type="evidence" value="ECO:0007669"/>
    <property type="project" value="UniProtKB-SubCell"/>
</dbReference>
<keyword evidence="4" id="KW-0539">Nucleus</keyword>
<evidence type="ECO:0000313" key="5">
    <source>
        <dbReference type="EMBL" id="CED83849.1"/>
    </source>
</evidence>
<dbReference type="SUPFAM" id="SSF53335">
    <property type="entry name" value="S-adenosyl-L-methionine-dependent methyltransferases"/>
    <property type="match status" value="1"/>
</dbReference>
<dbReference type="Pfam" id="PF11968">
    <property type="entry name" value="Bmt2"/>
    <property type="match status" value="1"/>
</dbReference>
<dbReference type="EC" id="2.1.1.-" evidence="4"/>
<name>A0A0F7STB2_PHARH</name>
<dbReference type="HAMAP" id="MF_03044">
    <property type="entry name" value="BMT2"/>
    <property type="match status" value="1"/>
</dbReference>
<evidence type="ECO:0000256" key="1">
    <source>
        <dbReference type="ARBA" id="ARBA00022603"/>
    </source>
</evidence>
<dbReference type="PANTHER" id="PTHR21008:SF1">
    <property type="entry name" value="25S RRNA (ADENINE(2142)-N(1))-METHYLTRANSFERASE"/>
    <property type="match status" value="1"/>
</dbReference>
<keyword evidence="2 4" id="KW-0808">Transferase</keyword>
<accession>A0A0F7STB2</accession>
<feature type="binding site" evidence="4">
    <location>
        <position position="168"/>
    </location>
    <ligand>
        <name>S-adenosyl-L-methionine</name>
        <dbReference type="ChEBI" id="CHEBI:59789"/>
    </ligand>
</feature>
<comment type="subcellular location">
    <subcellularLocation>
        <location evidence="4">Nucleus</location>
        <location evidence="4">Nucleolus</location>
    </subcellularLocation>
</comment>
<protein>
    <recommendedName>
        <fullName evidence="4">25S rRNA adenine-N(1) methyltransferase</fullName>
        <ecNumber evidence="4">2.1.1.-</ecNumber>
    </recommendedName>
</protein>
<organism evidence="5">
    <name type="scientific">Phaffia rhodozyma</name>
    <name type="common">Yeast</name>
    <name type="synonym">Xanthophyllomyces dendrorhous</name>
    <dbReference type="NCBI Taxonomy" id="264483"/>
    <lineage>
        <taxon>Eukaryota</taxon>
        <taxon>Fungi</taxon>
        <taxon>Dikarya</taxon>
        <taxon>Basidiomycota</taxon>
        <taxon>Agaricomycotina</taxon>
        <taxon>Tremellomycetes</taxon>
        <taxon>Cystofilobasidiales</taxon>
        <taxon>Mrakiaceae</taxon>
        <taxon>Phaffia</taxon>
    </lineage>
</organism>
<dbReference type="EMBL" id="LN483157">
    <property type="protein sequence ID" value="CED83849.1"/>
    <property type="molecule type" value="Genomic_DNA"/>
</dbReference>
<dbReference type="InterPro" id="IPR021867">
    <property type="entry name" value="Bmt2/SAMTOR"/>
</dbReference>
<evidence type="ECO:0000256" key="2">
    <source>
        <dbReference type="ARBA" id="ARBA00022679"/>
    </source>
</evidence>
<keyword evidence="1 4" id="KW-0489">Methyltransferase</keyword>
<dbReference type="PANTHER" id="PTHR21008">
    <property type="entry name" value="S-ADENOSYLMETHIONINE SENSOR UPSTREAM OF MTORC1-RELATED"/>
    <property type="match status" value="1"/>
</dbReference>
<dbReference type="GO" id="GO:0016433">
    <property type="term" value="F:rRNA (adenine) methyltransferase activity"/>
    <property type="evidence" value="ECO:0007669"/>
    <property type="project" value="UniProtKB-UniRule"/>
</dbReference>
<comment type="function">
    <text evidence="4">S-adenosyl-L-methionine-dependent methyltransferase that specifically methylates the N(1) position of an adenine present in helix 65 in 25S rRNA.</text>
</comment>